<evidence type="ECO:0000313" key="1">
    <source>
        <dbReference type="EMBL" id="KMY51557.1"/>
    </source>
</evidence>
<protein>
    <submittedName>
        <fullName evidence="1">Uncharacterized protein</fullName>
    </submittedName>
</protein>
<reference evidence="2" key="1">
    <citation type="submission" date="2015-07" db="EMBL/GenBank/DDBJ databases">
        <title>Genome sequencing project for genomic taxonomy and phylogenomics of Bacillus-like bacteria.</title>
        <authorList>
            <person name="Liu B."/>
            <person name="Wang J."/>
            <person name="Zhu Y."/>
            <person name="Liu G."/>
            <person name="Chen Q."/>
            <person name="Chen Z."/>
            <person name="Lan J."/>
            <person name="Che J."/>
            <person name="Ge C."/>
            <person name="Shi H."/>
            <person name="Pan Z."/>
            <person name="Liu X."/>
        </authorList>
    </citation>
    <scope>NUCLEOTIDE SEQUENCE [LARGE SCALE GENOMIC DNA]</scope>
    <source>
        <strain evidence="2">FJAT-27997</strain>
    </source>
</reference>
<sequence length="88" mass="10176">MSSISYGKGSFTMEQGQGITLDEEWNTKQKSILINFLESLLDEIQDEGNRMFIHSLQEKLKKGETLNIFDQFIKNEVSYLVEEVLAKK</sequence>
<dbReference type="PATRIC" id="fig|1679170.3.peg.4554"/>
<evidence type="ECO:0000313" key="2">
    <source>
        <dbReference type="Proteomes" id="UP000037146"/>
    </source>
</evidence>
<dbReference type="Proteomes" id="UP000037146">
    <property type="component" value="Unassembled WGS sequence"/>
</dbReference>
<name>A0A0K9GZ76_9BACI</name>
<proteinExistence type="predicted"/>
<comment type="caution">
    <text evidence="1">The sequence shown here is derived from an EMBL/GenBank/DDBJ whole genome shotgun (WGS) entry which is preliminary data.</text>
</comment>
<accession>A0A0K9GZ76</accession>
<keyword evidence="2" id="KW-1185">Reference proteome</keyword>
<dbReference type="AlphaFoldDB" id="A0A0K9GZ76"/>
<organism evidence="1 2">
    <name type="scientific">Peribacillus loiseleuriae</name>
    <dbReference type="NCBI Taxonomy" id="1679170"/>
    <lineage>
        <taxon>Bacteria</taxon>
        <taxon>Bacillati</taxon>
        <taxon>Bacillota</taxon>
        <taxon>Bacilli</taxon>
        <taxon>Bacillales</taxon>
        <taxon>Bacillaceae</taxon>
        <taxon>Peribacillus</taxon>
    </lineage>
</organism>
<gene>
    <name evidence="1" type="ORF">AC625_20070</name>
</gene>
<dbReference type="EMBL" id="LFZW01000001">
    <property type="protein sequence ID" value="KMY51557.1"/>
    <property type="molecule type" value="Genomic_DNA"/>
</dbReference>